<dbReference type="OrthoDB" id="5582218at2759"/>
<dbReference type="GO" id="GO:0035091">
    <property type="term" value="F:phosphatidylinositol binding"/>
    <property type="evidence" value="ECO:0007669"/>
    <property type="project" value="TreeGrafter"/>
</dbReference>
<dbReference type="GeneID" id="54293583"/>
<evidence type="ECO:0000256" key="3">
    <source>
        <dbReference type="SAM" id="Coils"/>
    </source>
</evidence>
<name>A0A6A6B8E0_9PEZI</name>
<evidence type="ECO:0000256" key="2">
    <source>
        <dbReference type="ARBA" id="ARBA00022490"/>
    </source>
</evidence>
<dbReference type="GO" id="GO:0005769">
    <property type="term" value="C:early endosome"/>
    <property type="evidence" value="ECO:0007669"/>
    <property type="project" value="TreeGrafter"/>
</dbReference>
<feature type="domain" description="PXA" evidence="4">
    <location>
        <begin position="59"/>
        <end position="245"/>
    </location>
</feature>
<dbReference type="Proteomes" id="UP000799438">
    <property type="component" value="Unassembled WGS sequence"/>
</dbReference>
<protein>
    <recommendedName>
        <fullName evidence="4">PXA domain-containing protein</fullName>
    </recommendedName>
</protein>
<dbReference type="Pfam" id="PF02194">
    <property type="entry name" value="PXA"/>
    <property type="match status" value="1"/>
</dbReference>
<proteinExistence type="predicted"/>
<dbReference type="PANTHER" id="PTHR22999">
    <property type="entry name" value="PX SERINE/THREONINE KINASE PXK"/>
    <property type="match status" value="1"/>
</dbReference>
<feature type="coiled-coil region" evidence="3">
    <location>
        <begin position="234"/>
        <end position="261"/>
    </location>
</feature>
<evidence type="ECO:0000256" key="1">
    <source>
        <dbReference type="ARBA" id="ARBA00004496"/>
    </source>
</evidence>
<reference evidence="5" key="1">
    <citation type="journal article" date="2020" name="Stud. Mycol.">
        <title>101 Dothideomycetes genomes: a test case for predicting lifestyles and emergence of pathogens.</title>
        <authorList>
            <person name="Haridas S."/>
            <person name="Albert R."/>
            <person name="Binder M."/>
            <person name="Bloem J."/>
            <person name="Labutti K."/>
            <person name="Salamov A."/>
            <person name="Andreopoulos B."/>
            <person name="Baker S."/>
            <person name="Barry K."/>
            <person name="Bills G."/>
            <person name="Bluhm B."/>
            <person name="Cannon C."/>
            <person name="Castanera R."/>
            <person name="Culley D."/>
            <person name="Daum C."/>
            <person name="Ezra D."/>
            <person name="Gonzalez J."/>
            <person name="Henrissat B."/>
            <person name="Kuo A."/>
            <person name="Liang C."/>
            <person name="Lipzen A."/>
            <person name="Lutzoni F."/>
            <person name="Magnuson J."/>
            <person name="Mondo S."/>
            <person name="Nolan M."/>
            <person name="Ohm R."/>
            <person name="Pangilinan J."/>
            <person name="Park H.-J."/>
            <person name="Ramirez L."/>
            <person name="Alfaro M."/>
            <person name="Sun H."/>
            <person name="Tritt A."/>
            <person name="Yoshinaga Y."/>
            <person name="Zwiers L.-H."/>
            <person name="Turgeon B."/>
            <person name="Goodwin S."/>
            <person name="Spatafora J."/>
            <person name="Crous P."/>
            <person name="Grigoriev I."/>
        </authorList>
    </citation>
    <scope>NUCLEOTIDE SEQUENCE</scope>
    <source>
        <strain evidence="5">CBS 121167</strain>
    </source>
</reference>
<dbReference type="PANTHER" id="PTHR22999:SF23">
    <property type="entry name" value="SORTING NEXIN-16"/>
    <property type="match status" value="1"/>
</dbReference>
<dbReference type="PROSITE" id="PS51207">
    <property type="entry name" value="PXA"/>
    <property type="match status" value="1"/>
</dbReference>
<gene>
    <name evidence="5" type="ORF">K452DRAFT_204712</name>
</gene>
<evidence type="ECO:0000313" key="5">
    <source>
        <dbReference type="EMBL" id="KAF2139623.1"/>
    </source>
</evidence>
<keyword evidence="2" id="KW-0963">Cytoplasm</keyword>
<dbReference type="InterPro" id="IPR003114">
    <property type="entry name" value="Phox_assoc"/>
</dbReference>
<dbReference type="InterPro" id="IPR051837">
    <property type="entry name" value="SortingNexin/PXDomain-PKLike"/>
</dbReference>
<dbReference type="AlphaFoldDB" id="A0A6A6B8E0"/>
<dbReference type="GO" id="GO:0005770">
    <property type="term" value="C:late endosome"/>
    <property type="evidence" value="ECO:0007669"/>
    <property type="project" value="TreeGrafter"/>
</dbReference>
<keyword evidence="3" id="KW-0175">Coiled coil</keyword>
<evidence type="ECO:0000259" key="4">
    <source>
        <dbReference type="PROSITE" id="PS51207"/>
    </source>
</evidence>
<keyword evidence="6" id="KW-1185">Reference proteome</keyword>
<feature type="non-terminal residue" evidence="5">
    <location>
        <position position="512"/>
    </location>
</feature>
<comment type="subcellular location">
    <subcellularLocation>
        <location evidence="1">Cytoplasm</location>
    </subcellularLocation>
</comment>
<sequence length="512" mass="55770">STTNARPKPARTPTEPVDALSDKATTAFVRRVLCAHHVPSDDKGRRPALDELLPPLTSSNDVDLQLYAIIAVIIKDFVYAWYAKITPDHAFVDSVLQIIAHCTRALEQRVRNVDLEALLLDELPALLEQHFDAHRLAHRCSHADALAPDPRHIYHTLHPHPALDPVPASPDQLLAQQEHEAAWRQLLVQGVLAVLLPTEDLDNACLRALVGEIVAEMIIGGAVGSKMAEPWFLWEAVEKVAEALQQRKEKGEEELDKEKATSRLEQFGLLSARSEKQQPEAWRSWVFWSAGFWSVCQILFVAFSILRSVVLAGLAAPGLGGRGEWASQPVPVVSMRAWTLAGVVLEMDGRMPWTAGMLGLAQWAVMRGPGRVGDTNGPLDKLLSHHLRARLLDPAHLPPALRALRASLFPNNAPGAPRPPPPTKTEAAATRARAAKALLAALPPVVRRLVFGRGRLGGWDVGTAASNGGGADAEAMQADVEALLDVFGDAYLNKHLVFGIVELVVARLMPEL</sequence>
<evidence type="ECO:0000313" key="6">
    <source>
        <dbReference type="Proteomes" id="UP000799438"/>
    </source>
</evidence>
<dbReference type="EMBL" id="ML995492">
    <property type="protein sequence ID" value="KAF2139623.1"/>
    <property type="molecule type" value="Genomic_DNA"/>
</dbReference>
<dbReference type="GO" id="GO:0045022">
    <property type="term" value="P:early endosome to late endosome transport"/>
    <property type="evidence" value="ECO:0007669"/>
    <property type="project" value="TreeGrafter"/>
</dbReference>
<organism evidence="5 6">
    <name type="scientific">Aplosporella prunicola CBS 121167</name>
    <dbReference type="NCBI Taxonomy" id="1176127"/>
    <lineage>
        <taxon>Eukaryota</taxon>
        <taxon>Fungi</taxon>
        <taxon>Dikarya</taxon>
        <taxon>Ascomycota</taxon>
        <taxon>Pezizomycotina</taxon>
        <taxon>Dothideomycetes</taxon>
        <taxon>Dothideomycetes incertae sedis</taxon>
        <taxon>Botryosphaeriales</taxon>
        <taxon>Aplosporellaceae</taxon>
        <taxon>Aplosporella</taxon>
    </lineage>
</organism>
<accession>A0A6A6B8E0</accession>
<dbReference type="RefSeq" id="XP_033395336.1">
    <property type="nucleotide sequence ID" value="XM_033536087.1"/>
</dbReference>
<dbReference type="SMART" id="SM00313">
    <property type="entry name" value="PXA"/>
    <property type="match status" value="1"/>
</dbReference>
<feature type="non-terminal residue" evidence="5">
    <location>
        <position position="1"/>
    </location>
</feature>